<dbReference type="GO" id="GO:0005829">
    <property type="term" value="C:cytosol"/>
    <property type="evidence" value="ECO:0007669"/>
    <property type="project" value="TreeGrafter"/>
</dbReference>
<dbReference type="InterPro" id="IPR029062">
    <property type="entry name" value="Class_I_gatase-like"/>
</dbReference>
<dbReference type="Proteomes" id="UP000197535">
    <property type="component" value="Unassembled WGS sequence"/>
</dbReference>
<dbReference type="PANTHER" id="PTHR42695:SF5">
    <property type="entry name" value="GLUTAMINE AMIDOTRANSFERASE YLR126C-RELATED"/>
    <property type="match status" value="1"/>
</dbReference>
<evidence type="ECO:0000313" key="2">
    <source>
        <dbReference type="EMBL" id="OWW18230.1"/>
    </source>
</evidence>
<name>A0A254T6F4_9BURK</name>
<dbReference type="AlphaFoldDB" id="A0A254T6F4"/>
<evidence type="ECO:0000313" key="3">
    <source>
        <dbReference type="Proteomes" id="UP000197535"/>
    </source>
</evidence>
<keyword evidence="3" id="KW-1185">Reference proteome</keyword>
<dbReference type="PANTHER" id="PTHR42695">
    <property type="entry name" value="GLUTAMINE AMIDOTRANSFERASE YLR126C-RELATED"/>
    <property type="match status" value="1"/>
</dbReference>
<dbReference type="OrthoDB" id="9813383at2"/>
<feature type="domain" description="Glutamine amidotransferase" evidence="1">
    <location>
        <begin position="23"/>
        <end position="192"/>
    </location>
</feature>
<dbReference type="PRINTS" id="PR00096">
    <property type="entry name" value="GATASE"/>
</dbReference>
<dbReference type="CDD" id="cd01741">
    <property type="entry name" value="GATase1_1"/>
    <property type="match status" value="1"/>
</dbReference>
<dbReference type="GO" id="GO:0016740">
    <property type="term" value="F:transferase activity"/>
    <property type="evidence" value="ECO:0007669"/>
    <property type="project" value="UniProtKB-KW"/>
</dbReference>
<dbReference type="InterPro" id="IPR017926">
    <property type="entry name" value="GATASE"/>
</dbReference>
<protein>
    <submittedName>
        <fullName evidence="2">Glutamine amidotransferase</fullName>
    </submittedName>
</protein>
<reference evidence="2 3" key="1">
    <citation type="submission" date="2016-02" db="EMBL/GenBank/DDBJ databases">
        <authorList>
            <person name="Wen L."/>
            <person name="He K."/>
            <person name="Yang H."/>
        </authorList>
    </citation>
    <scope>NUCLEOTIDE SEQUENCE [LARGE SCALE GENOMIC DNA]</scope>
    <source>
        <strain evidence="2 3">TSA40</strain>
    </source>
</reference>
<dbReference type="Pfam" id="PF00117">
    <property type="entry name" value="GATase"/>
    <property type="match status" value="1"/>
</dbReference>
<dbReference type="PROSITE" id="PS51273">
    <property type="entry name" value="GATASE_TYPE_1"/>
    <property type="match status" value="1"/>
</dbReference>
<proteinExistence type="predicted"/>
<gene>
    <name evidence="2" type="ORF">AYR66_02390</name>
</gene>
<accession>A0A254T6F4</accession>
<comment type="caution">
    <text evidence="2">The sequence shown here is derived from an EMBL/GenBank/DDBJ whole genome shotgun (WGS) entry which is preliminary data.</text>
</comment>
<evidence type="ECO:0000259" key="1">
    <source>
        <dbReference type="Pfam" id="PF00117"/>
    </source>
</evidence>
<dbReference type="NCBIfam" id="NF006562">
    <property type="entry name" value="PRK09065.1"/>
    <property type="match status" value="1"/>
</dbReference>
<sequence length="243" mass="25977">MKSFVIFKVGDTFPSLSAQLGDFDRWIINGIGPSTLPVTVVDPRTENALPDMDKVAAAVVTGSHSMVSDRAPWSENLAAWLRSAVEENIPVLGICYGHQLLAHALGGEVGYHPDGIELGTVCVSRTKAANDDPLFGGLPDEFPAHVVHRQSVLRLPPGAVRLACNDFEPHHAFRAGEIAWGVQFHPEFSADAMSGYVTELTDASKPGALPRDSISGQVRATSEAASLLPRFASLVAKRMDAQA</sequence>
<dbReference type="Gene3D" id="3.40.50.880">
    <property type="match status" value="1"/>
</dbReference>
<dbReference type="InterPro" id="IPR044992">
    <property type="entry name" value="ChyE-like"/>
</dbReference>
<keyword evidence="2" id="KW-0808">Transferase</keyword>
<organism evidence="2 3">
    <name type="scientific">Noviherbaspirillum denitrificans</name>
    <dbReference type="NCBI Taxonomy" id="1968433"/>
    <lineage>
        <taxon>Bacteria</taxon>
        <taxon>Pseudomonadati</taxon>
        <taxon>Pseudomonadota</taxon>
        <taxon>Betaproteobacteria</taxon>
        <taxon>Burkholderiales</taxon>
        <taxon>Oxalobacteraceae</taxon>
        <taxon>Noviherbaspirillum</taxon>
    </lineage>
</organism>
<keyword evidence="2" id="KW-0315">Glutamine amidotransferase</keyword>
<dbReference type="SUPFAM" id="SSF52317">
    <property type="entry name" value="Class I glutamine amidotransferase-like"/>
    <property type="match status" value="1"/>
</dbReference>
<dbReference type="EMBL" id="LSTO01000015">
    <property type="protein sequence ID" value="OWW18230.1"/>
    <property type="molecule type" value="Genomic_DNA"/>
</dbReference>